<feature type="domain" description="ABC3 transporter permease C-terminal" evidence="7">
    <location>
        <begin position="260"/>
        <end position="365"/>
    </location>
</feature>
<dbReference type="InterPro" id="IPR003838">
    <property type="entry name" value="ABC3_permease_C"/>
</dbReference>
<feature type="transmembrane region" description="Helical" evidence="6">
    <location>
        <begin position="755"/>
        <end position="778"/>
    </location>
</feature>
<dbReference type="InterPro" id="IPR038766">
    <property type="entry name" value="Membrane_comp_ABC_pdt"/>
</dbReference>
<feature type="transmembrane region" description="Helical" evidence="6">
    <location>
        <begin position="706"/>
        <end position="727"/>
    </location>
</feature>
<name>A0ABT1U8B2_9GAMM</name>
<dbReference type="EMBL" id="JANIBK010000124">
    <property type="protein sequence ID" value="MCQ8130094.1"/>
    <property type="molecule type" value="Genomic_DNA"/>
</dbReference>
<evidence type="ECO:0000256" key="4">
    <source>
        <dbReference type="ARBA" id="ARBA00022989"/>
    </source>
</evidence>
<feature type="transmembrane region" description="Helical" evidence="6">
    <location>
        <begin position="346"/>
        <end position="370"/>
    </location>
</feature>
<evidence type="ECO:0000259" key="7">
    <source>
        <dbReference type="Pfam" id="PF02687"/>
    </source>
</evidence>
<dbReference type="RefSeq" id="WP_256616520.1">
    <property type="nucleotide sequence ID" value="NZ_JANIBK010000124.1"/>
</dbReference>
<gene>
    <name evidence="8" type="ORF">NP596_16670</name>
</gene>
<dbReference type="Proteomes" id="UP001524586">
    <property type="component" value="Unassembled WGS sequence"/>
</dbReference>
<dbReference type="Pfam" id="PF02687">
    <property type="entry name" value="FtsX"/>
    <property type="match status" value="2"/>
</dbReference>
<evidence type="ECO:0000256" key="3">
    <source>
        <dbReference type="ARBA" id="ARBA00022692"/>
    </source>
</evidence>
<dbReference type="PANTHER" id="PTHR30287">
    <property type="entry name" value="MEMBRANE COMPONENT OF PREDICTED ABC SUPERFAMILY METABOLITE UPTAKE TRANSPORTER"/>
    <property type="match status" value="1"/>
</dbReference>
<proteinExistence type="predicted"/>
<evidence type="ECO:0000256" key="6">
    <source>
        <dbReference type="SAM" id="Phobius"/>
    </source>
</evidence>
<feature type="transmembrane region" description="Helical" evidence="6">
    <location>
        <begin position="256"/>
        <end position="276"/>
    </location>
</feature>
<keyword evidence="3 6" id="KW-0812">Transmembrane</keyword>
<feature type="transmembrane region" description="Helical" evidence="6">
    <location>
        <begin position="420"/>
        <end position="446"/>
    </location>
</feature>
<keyword evidence="5 6" id="KW-0472">Membrane</keyword>
<keyword evidence="2" id="KW-1003">Cell membrane</keyword>
<comment type="caution">
    <text evidence="8">The sequence shown here is derived from an EMBL/GenBank/DDBJ whole genome shotgun (WGS) entry which is preliminary data.</text>
</comment>
<evidence type="ECO:0000256" key="1">
    <source>
        <dbReference type="ARBA" id="ARBA00004651"/>
    </source>
</evidence>
<feature type="domain" description="ABC3 transporter permease C-terminal" evidence="7">
    <location>
        <begin position="707"/>
        <end position="817"/>
    </location>
</feature>
<keyword evidence="4 6" id="KW-1133">Transmembrane helix</keyword>
<feature type="transmembrane region" description="Helical" evidence="6">
    <location>
        <begin position="308"/>
        <end position="334"/>
    </location>
</feature>
<keyword evidence="9" id="KW-1185">Reference proteome</keyword>
<dbReference type="PANTHER" id="PTHR30287:SF1">
    <property type="entry name" value="INNER MEMBRANE PROTEIN"/>
    <property type="match status" value="1"/>
</dbReference>
<evidence type="ECO:0000256" key="5">
    <source>
        <dbReference type="ARBA" id="ARBA00023136"/>
    </source>
</evidence>
<evidence type="ECO:0000313" key="9">
    <source>
        <dbReference type="Proteomes" id="UP001524586"/>
    </source>
</evidence>
<evidence type="ECO:0000256" key="2">
    <source>
        <dbReference type="ARBA" id="ARBA00022475"/>
    </source>
</evidence>
<protein>
    <submittedName>
        <fullName evidence="8">ABC transporter permease</fullName>
    </submittedName>
</protein>
<accession>A0ABT1U8B2</accession>
<sequence length="827" mass="91076">MKRFGLALRLLLRDGRSGELTLLVLALLIAVASATTISLFADRLQRTLTVQAAEFLAGDLVLAGSMPIDDAWRRRATGLGLIPSQTVEFSSVLLENEQMLLAAIKAVSQGYPLRGFLKTLETEAGAESQIAHGPQPGTAWVEKRILSALNLHVGDMLTVGEKPLQVTRILTYEPDKRGDFYSFSPRVVMHQADLPATGVIQPGSHVHYFYQFIGEETALVAFKKWLKPQLNPSQRILDIHEDRPELGSALQRAERYLGLSSIVVILIAGAAIAMAAGRYTERHFNTSALLRCLGCKQREIFRLYTVQFLVLGMLTSAIGCLLGWLGQLGLFYVLKPLLPQQLANPSLLAVVFGFVTGMAILLGFALPPLLRLQKVSPLRVLRRDLEPLPAKAWLIYGLAIAIMSVLVWRYSNDWQMTAGIVGIGLSSLLVLGLLVTGMLKLLRPWLPKLGLTWRFGLQGLLRNSRASVSQILAFSITLAAMSLSFTVRSDLIDQWRQQLPERAPNYFALNIIPAQQPAFAQDLLRAGIDSSAFYPVVRGRLVEINTEAVQKRVSKDSQGEAAIHRELSLTWAPAIPADNSITSGEAWSADQAGWVSVEQKLADNLGIKVGDDLRFTVGGAQVSARVANIRSLQWDTMKPNFYMIFSPGTLNDFPLTYLTSFYVPDAEKNLLNQLLKTYPATTILDVDQILKQFKTILMQLTQAIDLLLYFALAAGFTVLFAAVYATLDDRIRQGALLRTLGARRDWLRKTHLVEFGVLGASAGILAAAISQAILYVLYSRVMHIPYEPSWLAAATLPGIGMLSVGLAGYWGVRAVVDQSPLRVLRRL</sequence>
<comment type="subcellular location">
    <subcellularLocation>
        <location evidence="1">Cell membrane</location>
        <topology evidence="1">Multi-pass membrane protein</topology>
    </subcellularLocation>
</comment>
<evidence type="ECO:0000313" key="8">
    <source>
        <dbReference type="EMBL" id="MCQ8130094.1"/>
    </source>
</evidence>
<feature type="transmembrane region" description="Helical" evidence="6">
    <location>
        <begin position="790"/>
        <end position="812"/>
    </location>
</feature>
<feature type="transmembrane region" description="Helical" evidence="6">
    <location>
        <begin position="20"/>
        <end position="41"/>
    </location>
</feature>
<reference evidence="8 9" key="1">
    <citation type="submission" date="2022-07" db="EMBL/GenBank/DDBJ databases">
        <title>Methylomonas rivi sp. nov., Methylomonas rosea sp. nov., Methylomonas aureus sp. nov. and Methylomonas subterranea sp. nov., four novel methanotrophs isolated from a freshwater creek and the deep terrestrial subsurface.</title>
        <authorList>
            <person name="Abin C."/>
            <person name="Sankaranarayanan K."/>
            <person name="Garner C."/>
            <person name="Sindelar R."/>
            <person name="Kotary K."/>
            <person name="Garner R."/>
            <person name="Barclay S."/>
            <person name="Lawson P."/>
            <person name="Krumholz L."/>
        </authorList>
    </citation>
    <scope>NUCLEOTIDE SEQUENCE [LARGE SCALE GENOMIC DNA]</scope>
    <source>
        <strain evidence="8 9">WSC-6</strain>
    </source>
</reference>
<feature type="transmembrane region" description="Helical" evidence="6">
    <location>
        <begin position="390"/>
        <end position="408"/>
    </location>
</feature>
<organism evidence="8 9">
    <name type="scientific">Methylomonas rivi</name>
    <dbReference type="NCBI Taxonomy" id="2952226"/>
    <lineage>
        <taxon>Bacteria</taxon>
        <taxon>Pseudomonadati</taxon>
        <taxon>Pseudomonadota</taxon>
        <taxon>Gammaproteobacteria</taxon>
        <taxon>Methylococcales</taxon>
        <taxon>Methylococcaceae</taxon>
        <taxon>Methylomonas</taxon>
    </lineage>
</organism>